<sequence>MCVCVPCLLLRKVNFCSMIERLFYPILIQAYMILFCNNREFLVVFSGYSKERYIDQIETISLIPLVQIPLKIQRSVVTFLFFFTIERRNLIYGYLSKFTNYLINLNFFATRLSANDSYAVQTQRIATRVFIIAFLISFFTLIIYNTAIINLTTITRSRPALNEYYQLFQQYPSTLSCLCSQISTDHGSFIRINYYLHTVCYSVFVNPDWFIYISQQDESAASWDFRLIGPQLFQALRSLCLLAEQSIQLSIEQFNSTKYVSTLTVSEDQLRLQADAYVQQFIQSTTNSFLILLRLVGNMTQANALLSGTFTNFFLHTNSTSQFVLSQSMVLEDGCDCAYSSECVFQSYIDRERDGSSKWDVSGFYSGCLIVEALRQSDLRCLYNETCLNDLRVHLGVEPTLELTPLDSSSLQYFDPTTTMGLIIDRLMVERWNWTVIYADYYAICQPKECTYTLMSRNSFLTIITIMIGLTGGLIKGLKLVIPRLIQLLRWVLKKWRNSRNSGVNIKEYVFRIPGLVLQYCADLNLFESTTSSTDPYQLRTERISTRIFIITFLISFLVLLVYNITNNTLHTTTINEPQLQQYYQYYQQYSSALSCSCLKISIERKSFIQIKYRLHPICSSIFVTPAWIKYVGSDGTFLVSDFRSIGPRLFQALRSLCLLAEQSVQLSIEQFNSTKYVSTLTVSEDQLRLQADAYVQQFIQSTTNSFLISLRLIGNMTHANGLFSGLFTNVRLYWVPTSINFMIIGTAYDNDCRCYSTPSCISACSIYEDNILTLPWNVSGLYRGCFIVEALRQSDLRCLYNETCLNDLQAHIGIDATLELTPLDSSSLQYFDPMTPVGIIIDHLMVDRWNWTVIHADYYAICQPKECTYTLMSRNSILTIITTLFGLIGGLVTALQLVVHRLIQSIRWLLRMRHRNNTPSMSAIRERLKDLRIKALRYCIDLNLFDSTNPSTDPQQLQSQRISTRIFITAFLISFLILLFYNAINLTLTKFTVYHPTPDEYYQLHQEYSSTLSCPCSQISTDYGSFVRTIYYAHPVCYSNFVTERWIHYIGSAGLVFVSDFRATGPILFQTLRSLCLLTEEYIQMSLAQFNSTKYISTSTVPKDSLRFQAEAYLQQFIDSAANSFLLSLQLIGNTTQANALVSGAMGNIVFQRWNLSDQVISEWKSYGTNCLCQYNSDCRDDSFIFERNSPSSPRWPVPGLYRGCFIVEALRQSDLRCLYNETCLNDLQAHIGIDSTLELTPLDSSSLQYFDPMTPIGIIIDRLMVDRWNWTVIHADYYAICQPKECTYTLMSRNSFLVIITIMIGLTGGLVTGLKLIIPTFVNLFIKGIRKLRNRNINSVNDSSGLPPKVSMEIEVEEVNY</sequence>
<feature type="transmembrane region" description="Helical" evidence="1">
    <location>
        <begin position="129"/>
        <end position="149"/>
    </location>
</feature>
<name>A0A1Z1R185_PHIRO</name>
<keyword evidence="1" id="KW-0812">Transmembrane</keyword>
<feature type="transmembrane region" description="Helical" evidence="1">
    <location>
        <begin position="967"/>
        <end position="985"/>
    </location>
</feature>
<evidence type="ECO:0000313" key="2">
    <source>
        <dbReference type="EMBL" id="ARX11414.1"/>
    </source>
</evidence>
<accession>A0A1Z1R185</accession>
<reference evidence="2" key="1">
    <citation type="journal article" date="2017" name="Mol. Biol. Evol.">
        <title>Giant reverse transcriptase-encoding transposable elements at telomeres.</title>
        <authorList>
            <person name="Arkhipova I.R."/>
            <person name="Yushenova I.A."/>
            <person name="Rodriguez F."/>
        </authorList>
    </citation>
    <scope>NUCLEOTIDE SEQUENCE</scope>
</reference>
<organism evidence="2">
    <name type="scientific">Philodina roseola</name>
    <name type="common">Rotifer</name>
    <dbReference type="NCBI Taxonomy" id="96448"/>
    <lineage>
        <taxon>Eukaryota</taxon>
        <taxon>Metazoa</taxon>
        <taxon>Spiralia</taxon>
        <taxon>Gnathifera</taxon>
        <taxon>Rotifera</taxon>
        <taxon>Eurotatoria</taxon>
        <taxon>Bdelloidea</taxon>
        <taxon>Philodinida</taxon>
        <taxon>Philodinidae</taxon>
        <taxon>Philodina</taxon>
    </lineage>
</organism>
<evidence type="ECO:0000256" key="1">
    <source>
        <dbReference type="SAM" id="Phobius"/>
    </source>
</evidence>
<feature type="transmembrane region" description="Helical" evidence="1">
    <location>
        <begin position="548"/>
        <end position="566"/>
    </location>
</feature>
<keyword evidence="1" id="KW-1133">Transmembrane helix</keyword>
<keyword evidence="1" id="KW-0472">Membrane</keyword>
<feature type="transmembrane region" description="Helical" evidence="1">
    <location>
        <begin position="1298"/>
        <end position="1328"/>
    </location>
</feature>
<protein>
    <submittedName>
        <fullName evidence="2">Telomere-associated protein</fullName>
    </submittedName>
</protein>
<dbReference type="EMBL" id="MF143428">
    <property type="protein sequence ID" value="ARX11414.1"/>
    <property type="molecule type" value="Genomic_DNA"/>
</dbReference>
<feature type="transmembrane region" description="Helical" evidence="1">
    <location>
        <begin position="460"/>
        <end position="482"/>
    </location>
</feature>
<proteinExistence type="predicted"/>
<feature type="transmembrane region" description="Helical" evidence="1">
    <location>
        <begin position="878"/>
        <end position="904"/>
    </location>
</feature>